<dbReference type="Gene3D" id="1.10.8.60">
    <property type="match status" value="1"/>
</dbReference>
<dbReference type="CDD" id="cd00009">
    <property type="entry name" value="AAA"/>
    <property type="match status" value="1"/>
</dbReference>
<name>A0ABT0RJS4_9SPHN</name>
<organism evidence="14 15">
    <name type="scientific">Sphingomonas alba</name>
    <dbReference type="NCBI Taxonomy" id="2908208"/>
    <lineage>
        <taxon>Bacteria</taxon>
        <taxon>Pseudomonadati</taxon>
        <taxon>Pseudomonadota</taxon>
        <taxon>Alphaproteobacteria</taxon>
        <taxon>Sphingomonadales</taxon>
        <taxon>Sphingomonadaceae</taxon>
        <taxon>Sphingomonas</taxon>
    </lineage>
</organism>
<evidence type="ECO:0000313" key="14">
    <source>
        <dbReference type="EMBL" id="MCL6682855.1"/>
    </source>
</evidence>
<dbReference type="RefSeq" id="WP_249846798.1">
    <property type="nucleotide sequence ID" value="NZ_JAMGBD010000001.1"/>
</dbReference>
<dbReference type="Pfam" id="PF08299">
    <property type="entry name" value="Bac_DnaA_C"/>
    <property type="match status" value="1"/>
</dbReference>
<comment type="caution">
    <text evidence="8">Lacks conserved residue(s) required for the propagation of feature annotation.</text>
</comment>
<comment type="subunit">
    <text evidence="8">Oligomerizes as a right-handed, spiral filament on DNA at oriC.</text>
</comment>
<dbReference type="PANTHER" id="PTHR30050:SF2">
    <property type="entry name" value="CHROMOSOMAL REPLICATION INITIATOR PROTEIN DNAA"/>
    <property type="match status" value="1"/>
</dbReference>
<dbReference type="PANTHER" id="PTHR30050">
    <property type="entry name" value="CHROMOSOMAL REPLICATION INITIATOR PROTEIN DNAA"/>
    <property type="match status" value="1"/>
</dbReference>
<dbReference type="CDD" id="cd06571">
    <property type="entry name" value="Bac_DnaA_C"/>
    <property type="match status" value="1"/>
</dbReference>
<keyword evidence="6 8" id="KW-0446">Lipid-binding</keyword>
<evidence type="ECO:0000259" key="12">
    <source>
        <dbReference type="SMART" id="SM00382"/>
    </source>
</evidence>
<evidence type="ECO:0000259" key="13">
    <source>
        <dbReference type="SMART" id="SM00760"/>
    </source>
</evidence>
<evidence type="ECO:0000256" key="11">
    <source>
        <dbReference type="RuleBase" id="RU004227"/>
    </source>
</evidence>
<reference evidence="14" key="1">
    <citation type="submission" date="2022-05" db="EMBL/GenBank/DDBJ databases">
        <authorList>
            <person name="Jo J.-H."/>
            <person name="Im W.-T."/>
        </authorList>
    </citation>
    <scope>NUCLEOTIDE SEQUENCE</scope>
    <source>
        <strain evidence="14">SE158</strain>
    </source>
</reference>
<dbReference type="Pfam" id="PF11638">
    <property type="entry name" value="DnaA_N"/>
    <property type="match status" value="1"/>
</dbReference>
<keyword evidence="5 8" id="KW-0067">ATP-binding</keyword>
<keyword evidence="4 8" id="KW-0547">Nucleotide-binding</keyword>
<gene>
    <name evidence="8 14" type="primary">dnaA</name>
    <name evidence="14" type="ORF">LZ536_02930</name>
</gene>
<evidence type="ECO:0000256" key="6">
    <source>
        <dbReference type="ARBA" id="ARBA00023121"/>
    </source>
</evidence>
<dbReference type="SMART" id="SM00760">
    <property type="entry name" value="Bac_DnaA_C"/>
    <property type="match status" value="1"/>
</dbReference>
<dbReference type="InterPro" id="IPR010921">
    <property type="entry name" value="Trp_repressor/repl_initiator"/>
</dbReference>
<keyword evidence="7 8" id="KW-0238">DNA-binding</keyword>
<dbReference type="Proteomes" id="UP001165363">
    <property type="component" value="Unassembled WGS sequence"/>
</dbReference>
<protein>
    <recommendedName>
        <fullName evidence="8 9">Chromosomal replication initiator protein DnaA</fullName>
    </recommendedName>
</protein>
<evidence type="ECO:0000256" key="7">
    <source>
        <dbReference type="ARBA" id="ARBA00023125"/>
    </source>
</evidence>
<keyword evidence="3 8" id="KW-0235">DNA replication</keyword>
<dbReference type="InterPro" id="IPR001957">
    <property type="entry name" value="Chromosome_initiator_DnaA"/>
</dbReference>
<dbReference type="InterPro" id="IPR018312">
    <property type="entry name" value="Chromosome_initiator_DnaA_CS"/>
</dbReference>
<dbReference type="Gene3D" id="3.30.300.180">
    <property type="match status" value="1"/>
</dbReference>
<comment type="domain">
    <text evidence="8">Domain I is involved in oligomerization and binding regulators, domain II is flexibile and of varying length in different bacteria, domain III forms the AAA+ region, while domain IV binds dsDNA.</text>
</comment>
<feature type="binding site" evidence="8">
    <location>
        <position position="178"/>
    </location>
    <ligand>
        <name>ATP</name>
        <dbReference type="ChEBI" id="CHEBI:30616"/>
    </ligand>
</feature>
<feature type="region of interest" description="Domain I, interacts with DnaA modulators" evidence="8">
    <location>
        <begin position="1"/>
        <end position="96"/>
    </location>
</feature>
<dbReference type="InterPro" id="IPR024633">
    <property type="entry name" value="DnaA_N_dom"/>
</dbReference>
<keyword evidence="2 8" id="KW-0963">Cytoplasm</keyword>
<dbReference type="HAMAP" id="MF_00377">
    <property type="entry name" value="DnaA_bact"/>
    <property type="match status" value="1"/>
</dbReference>
<dbReference type="SMART" id="SM00382">
    <property type="entry name" value="AAA"/>
    <property type="match status" value="1"/>
</dbReference>
<dbReference type="PRINTS" id="PR00051">
    <property type="entry name" value="DNAA"/>
</dbReference>
<dbReference type="PROSITE" id="PS01008">
    <property type="entry name" value="DNAA"/>
    <property type="match status" value="1"/>
</dbReference>
<evidence type="ECO:0000256" key="2">
    <source>
        <dbReference type="ARBA" id="ARBA00022490"/>
    </source>
</evidence>
<dbReference type="NCBIfam" id="TIGR00362">
    <property type="entry name" value="DnaA"/>
    <property type="match status" value="1"/>
</dbReference>
<evidence type="ECO:0000313" key="15">
    <source>
        <dbReference type="Proteomes" id="UP001165363"/>
    </source>
</evidence>
<dbReference type="Pfam" id="PF00308">
    <property type="entry name" value="Bac_DnaA"/>
    <property type="match status" value="1"/>
</dbReference>
<feature type="domain" description="AAA+ ATPase" evidence="12">
    <location>
        <begin position="165"/>
        <end position="296"/>
    </location>
</feature>
<feature type="domain" description="Chromosomal replication initiator DnaA C-terminal" evidence="13">
    <location>
        <begin position="377"/>
        <end position="446"/>
    </location>
</feature>
<dbReference type="InterPro" id="IPR013159">
    <property type="entry name" value="DnaA_C"/>
</dbReference>
<dbReference type="Gene3D" id="3.40.50.300">
    <property type="entry name" value="P-loop containing nucleotide triphosphate hydrolases"/>
    <property type="match status" value="1"/>
</dbReference>
<dbReference type="SUPFAM" id="SSF52540">
    <property type="entry name" value="P-loop containing nucleoside triphosphate hydrolases"/>
    <property type="match status" value="1"/>
</dbReference>
<evidence type="ECO:0000256" key="3">
    <source>
        <dbReference type="ARBA" id="ARBA00022705"/>
    </source>
</evidence>
<dbReference type="EMBL" id="JAMGBD010000001">
    <property type="protein sequence ID" value="MCL6682855.1"/>
    <property type="molecule type" value="Genomic_DNA"/>
</dbReference>
<feature type="binding site" evidence="8">
    <location>
        <position position="176"/>
    </location>
    <ligand>
        <name>ATP</name>
        <dbReference type="ChEBI" id="CHEBI:30616"/>
    </ligand>
</feature>
<comment type="subcellular location">
    <subcellularLocation>
        <location evidence="8">Cytoplasm</location>
    </subcellularLocation>
</comment>
<proteinExistence type="inferred from homology"/>
<evidence type="ECO:0000256" key="9">
    <source>
        <dbReference type="NCBIfam" id="TIGR00362"/>
    </source>
</evidence>
<dbReference type="InterPro" id="IPR020591">
    <property type="entry name" value="Chromosome_initiator_DnaA-like"/>
</dbReference>
<evidence type="ECO:0000256" key="10">
    <source>
        <dbReference type="RuleBase" id="RU000577"/>
    </source>
</evidence>
<evidence type="ECO:0000256" key="8">
    <source>
        <dbReference type="HAMAP-Rule" id="MF_00377"/>
    </source>
</evidence>
<accession>A0ABT0RJS4</accession>
<dbReference type="SUPFAM" id="SSF48295">
    <property type="entry name" value="TrpR-like"/>
    <property type="match status" value="1"/>
</dbReference>
<comment type="function">
    <text evidence="8 10">Plays an essential role in the initiation and regulation of chromosomal replication. ATP-DnaA binds to the origin of replication (oriC) to initiate formation of the DNA replication initiation complex once per cell cycle. Binds the DnaA box (a 9 base pair repeat at the origin) and separates the double-stranded (ds)DNA. Forms a right-handed helical filament on oriC DNA; dsDNA binds to the exterior of the filament while single-stranded (ss)DNA is stabiized in the filament's interior. The ATP-DnaA-oriC complex binds and stabilizes one strand of the AT-rich DNA unwinding element (DUE), permitting loading of DNA polymerase. After initiation quickly degrades to an ADP-DnaA complex that is not apt for DNA replication. Binds acidic phospholipids.</text>
</comment>
<feature type="binding site" evidence="8">
    <location>
        <position position="180"/>
    </location>
    <ligand>
        <name>ATP</name>
        <dbReference type="ChEBI" id="CHEBI:30616"/>
    </ligand>
</feature>
<dbReference type="InterPro" id="IPR038454">
    <property type="entry name" value="DnaA_N_sf"/>
</dbReference>
<evidence type="ECO:0000256" key="4">
    <source>
        <dbReference type="ARBA" id="ARBA00022741"/>
    </source>
</evidence>
<dbReference type="Gene3D" id="1.10.1750.10">
    <property type="match status" value="1"/>
</dbReference>
<comment type="caution">
    <text evidence="14">The sequence shown here is derived from an EMBL/GenBank/DDBJ whole genome shotgun (WGS) entry which is preliminary data.</text>
</comment>
<evidence type="ECO:0000256" key="1">
    <source>
        <dbReference type="ARBA" id="ARBA00006583"/>
    </source>
</evidence>
<evidence type="ECO:0000256" key="5">
    <source>
        <dbReference type="ARBA" id="ARBA00022840"/>
    </source>
</evidence>
<feature type="binding site" evidence="8">
    <location>
        <position position="179"/>
    </location>
    <ligand>
        <name>ATP</name>
        <dbReference type="ChEBI" id="CHEBI:30616"/>
    </ligand>
</feature>
<sequence length="469" mass="51999">MQGVGQVASNDPGAAAILDTPLSAAWESIRTGLRRDCGARTFDGWLKPAELGAFDPDSGELELVMPSKFMADWVRSHFGERLILAWRSALPVVRDVRITAAADAPRPSPLLILEEIPAAPANAIERDPNAPNFDPRYRFETFVVGKANEVACTAARTLASADTVSFNPLFIHGGTGRGKTHLLHAIGQDFLARRPSARVVSMSAEKFMVEFVRALKENDTIGFKSRLRSADLLLIDDVQFIAGKDSTQEEFFHTMNEIITAGRRLVITSDRAPQDLDGIAPRILSRLSWGLVADINPADYELRLNILEAKLAGLPGIEMPKNVVEFLARRLTNSIRELEGALNRIAAYAMMTGRAIDLAFVEEVLANVLRANQRRISIDEIQTQVAEHYRIRKAEMTSARRAREVARPRQVAMYLSKQLTPKSLPDIGRRFGGRDHTTVIHAVRQIEKLRASDAELDADIRLLTRQLEG</sequence>
<feature type="region of interest" description="Domain IV, binds dsDNA" evidence="8">
    <location>
        <begin position="350"/>
        <end position="469"/>
    </location>
</feature>
<dbReference type="InterPro" id="IPR027417">
    <property type="entry name" value="P-loop_NTPase"/>
</dbReference>
<dbReference type="InterPro" id="IPR013317">
    <property type="entry name" value="DnaA_dom"/>
</dbReference>
<dbReference type="InterPro" id="IPR003593">
    <property type="entry name" value="AAA+_ATPase"/>
</dbReference>
<keyword evidence="15" id="KW-1185">Reference proteome</keyword>
<comment type="similarity">
    <text evidence="1 8 11">Belongs to the DnaA family.</text>
</comment>